<comment type="cofactor">
    <cofactor evidence="1 10">
        <name>FAD</name>
        <dbReference type="ChEBI" id="CHEBI:57692"/>
    </cofactor>
</comment>
<feature type="domain" description="ERV/ALR sulfhydryl oxidase" evidence="12">
    <location>
        <begin position="352"/>
        <end position="457"/>
    </location>
</feature>
<keyword evidence="10" id="KW-1133">Transmembrane helix</keyword>
<evidence type="ECO:0000256" key="3">
    <source>
        <dbReference type="ARBA" id="ARBA00022630"/>
    </source>
</evidence>
<keyword evidence="6 10" id="KW-0560">Oxidoreductase</keyword>
<dbReference type="SUPFAM" id="SSF69000">
    <property type="entry name" value="FAD-dependent thiol oxidase"/>
    <property type="match status" value="1"/>
</dbReference>
<sequence length="621" mass="71791">MFHTKVVNRRRGVAWFVEFYNSWCGHCMTFTPIWKRVALDFANWRDIVMIAAIDCSQKDNLPTCRSRNRTVYPLVRMYPPVDSKGSGVMEVRAETLETLKDQIMEHVVKYASASWPDLTALRQLDDIWKNKKPNHKHDLVIFEEDTSMLGTQVILDLRDVDNVNVRRMVKRDVDSLDIFMYPSLYRVSSDYTYVMVAMGSNNTAEDRLAFVRVATTLARHTPDTTQSPAGHAGQGPGGEGDSSLTLERHNASSVSMQDLESALHYCLRHEVAMNSAIDTTKFHSLQNFIKVLVKYFPGRQPVRGFLSRVSEMLAKLRSPNISGTDWTEKIDHLQDKDHFLPESTRWESCQGSFPQYRGYPCSMWMLYHTLTVQAYIQSAETHDIRADEVLLAVRDYMKDFFGCQECSRNFLWLTRSIKTKVVNHKAAVLWLWESHNSVNQRLHGDPSEDPKFPKIEFPSENMCPHCRVRTFPATGSTWSWDTTRVMEFLVKFYSPAISTNLLQTSAVIETVTQPEQDITLRQIKAHIVEILKQPDADIQPGMRTRRIQQPTKPAIIVNDSDLFYLYLEESKHFGHWMSDTHRLTQFDVIVWIVFYATSALVLILFGYCLISKGCRTWRKHY</sequence>
<keyword evidence="10" id="KW-0812">Transmembrane</keyword>
<evidence type="ECO:0000313" key="15">
    <source>
        <dbReference type="Proteomes" id="UP000678393"/>
    </source>
</evidence>
<dbReference type="EC" id="1.8.3.2" evidence="10"/>
<dbReference type="Proteomes" id="UP000678393">
    <property type="component" value="Unassembled WGS sequence"/>
</dbReference>
<dbReference type="AlphaFoldDB" id="A0A8S3ZIR1"/>
<dbReference type="Gene3D" id="1.20.120.1960">
    <property type="entry name" value="QSOX sulfhydryl oxidase domain"/>
    <property type="match status" value="1"/>
</dbReference>
<dbReference type="GO" id="GO:0005615">
    <property type="term" value="C:extracellular space"/>
    <property type="evidence" value="ECO:0007669"/>
    <property type="project" value="TreeGrafter"/>
</dbReference>
<dbReference type="InterPro" id="IPR017937">
    <property type="entry name" value="Thioredoxin_CS"/>
</dbReference>
<dbReference type="InterPro" id="IPR036249">
    <property type="entry name" value="Thioredoxin-like_sf"/>
</dbReference>
<keyword evidence="10" id="KW-0472">Membrane</keyword>
<evidence type="ECO:0000256" key="7">
    <source>
        <dbReference type="ARBA" id="ARBA00023157"/>
    </source>
</evidence>
<name>A0A8S3ZIR1_9EUPU</name>
<evidence type="ECO:0000259" key="13">
    <source>
        <dbReference type="PROSITE" id="PS51352"/>
    </source>
</evidence>
<evidence type="ECO:0000256" key="9">
    <source>
        <dbReference type="ARBA" id="ARBA00048864"/>
    </source>
</evidence>
<evidence type="ECO:0000259" key="12">
    <source>
        <dbReference type="PROSITE" id="PS51324"/>
    </source>
</evidence>
<dbReference type="Pfam" id="PF18108">
    <property type="entry name" value="QSOX_Trx1"/>
    <property type="match status" value="1"/>
</dbReference>
<feature type="region of interest" description="Disordered" evidence="11">
    <location>
        <begin position="220"/>
        <end position="245"/>
    </location>
</feature>
<dbReference type="PROSITE" id="PS51352">
    <property type="entry name" value="THIOREDOXIN_2"/>
    <property type="match status" value="1"/>
</dbReference>
<dbReference type="Pfam" id="PF18371">
    <property type="entry name" value="FAD_SOX"/>
    <property type="match status" value="1"/>
</dbReference>
<keyword evidence="4" id="KW-0732">Signal</keyword>
<evidence type="ECO:0000256" key="10">
    <source>
        <dbReference type="RuleBase" id="RU371123"/>
    </source>
</evidence>
<dbReference type="InterPro" id="IPR013766">
    <property type="entry name" value="Thioredoxin_domain"/>
</dbReference>
<comment type="caution">
    <text evidence="14">The sequence shown here is derived from an EMBL/GenBank/DDBJ whole genome shotgun (WGS) entry which is preliminary data.</text>
</comment>
<keyword evidence="7" id="KW-1015">Disulfide bond</keyword>
<evidence type="ECO:0000256" key="6">
    <source>
        <dbReference type="ARBA" id="ARBA00023002"/>
    </source>
</evidence>
<feature type="domain" description="Thioredoxin" evidence="13">
    <location>
        <begin position="1"/>
        <end position="109"/>
    </location>
</feature>
<evidence type="ECO:0000256" key="8">
    <source>
        <dbReference type="ARBA" id="ARBA00023180"/>
    </source>
</evidence>
<reference evidence="14" key="1">
    <citation type="submission" date="2021-04" db="EMBL/GenBank/DDBJ databases">
        <authorList>
            <consortium name="Molecular Ecology Group"/>
        </authorList>
    </citation>
    <scope>NUCLEOTIDE SEQUENCE</scope>
</reference>
<feature type="transmembrane region" description="Helical" evidence="10">
    <location>
        <begin position="588"/>
        <end position="610"/>
    </location>
</feature>
<keyword evidence="15" id="KW-1185">Reference proteome</keyword>
<dbReference type="OrthoDB" id="59470at2759"/>
<comment type="function">
    <text evidence="10">Catalyzes the oxidation of sulfhydryl groups in peptide and protein thiols to disulfides with the reduction of oxygen to hydrogen peroxide.</text>
</comment>
<dbReference type="InterPro" id="IPR041269">
    <property type="entry name" value="QSOX_Trx1"/>
</dbReference>
<dbReference type="EMBL" id="CAJHNH020002536">
    <property type="protein sequence ID" value="CAG5127012.1"/>
    <property type="molecule type" value="Genomic_DNA"/>
</dbReference>
<dbReference type="PROSITE" id="PS00194">
    <property type="entry name" value="THIOREDOXIN_1"/>
    <property type="match status" value="1"/>
</dbReference>
<dbReference type="InterPro" id="IPR040986">
    <property type="entry name" value="QSOX_FAD-bd_dom"/>
</dbReference>
<dbReference type="InterPro" id="IPR042568">
    <property type="entry name" value="QSOX_FAD-bd_sf"/>
</dbReference>
<keyword evidence="8" id="KW-0325">Glycoprotein</keyword>
<evidence type="ECO:0000256" key="2">
    <source>
        <dbReference type="ARBA" id="ARBA00006041"/>
    </source>
</evidence>
<protein>
    <recommendedName>
        <fullName evidence="10">Sulfhydryl oxidase</fullName>
        <ecNumber evidence="10">1.8.3.2</ecNumber>
    </recommendedName>
</protein>
<comment type="similarity">
    <text evidence="2 10">Belongs to the quiescin-sulfhydryl oxidase (QSOX) family.</text>
</comment>
<evidence type="ECO:0000256" key="11">
    <source>
        <dbReference type="SAM" id="MobiDB-lite"/>
    </source>
</evidence>
<evidence type="ECO:0000313" key="14">
    <source>
        <dbReference type="EMBL" id="CAG5127012.1"/>
    </source>
</evidence>
<proteinExistence type="inferred from homology"/>
<dbReference type="PANTHER" id="PTHR22897:SF8">
    <property type="entry name" value="SULFHYDRYL OXIDASE"/>
    <property type="match status" value="1"/>
</dbReference>
<dbReference type="InterPro" id="IPR039798">
    <property type="entry name" value="Sulfhydryl_oxidase"/>
</dbReference>
<dbReference type="InterPro" id="IPR036774">
    <property type="entry name" value="ERV/ALR_sulphydryl_oxid_sf"/>
</dbReference>
<keyword evidence="3 10" id="KW-0285">Flavoprotein</keyword>
<gene>
    <name evidence="14" type="ORF">CUNI_LOCUS12570</name>
</gene>
<evidence type="ECO:0000256" key="4">
    <source>
        <dbReference type="ARBA" id="ARBA00022729"/>
    </source>
</evidence>
<dbReference type="GO" id="GO:0016971">
    <property type="term" value="F:flavin-dependent sulfhydryl oxidase activity"/>
    <property type="evidence" value="ECO:0007669"/>
    <property type="project" value="InterPro"/>
</dbReference>
<dbReference type="PANTHER" id="PTHR22897">
    <property type="entry name" value="QUIESCIN Q6-RELATED SULFHYDRYL OXIDASE"/>
    <property type="match status" value="1"/>
</dbReference>
<dbReference type="InterPro" id="IPR017905">
    <property type="entry name" value="ERV/ALR_sulphydryl_oxidase"/>
</dbReference>
<evidence type="ECO:0000256" key="5">
    <source>
        <dbReference type="ARBA" id="ARBA00022827"/>
    </source>
</evidence>
<organism evidence="14 15">
    <name type="scientific">Candidula unifasciata</name>
    <dbReference type="NCBI Taxonomy" id="100452"/>
    <lineage>
        <taxon>Eukaryota</taxon>
        <taxon>Metazoa</taxon>
        <taxon>Spiralia</taxon>
        <taxon>Lophotrochozoa</taxon>
        <taxon>Mollusca</taxon>
        <taxon>Gastropoda</taxon>
        <taxon>Heterobranchia</taxon>
        <taxon>Euthyneura</taxon>
        <taxon>Panpulmonata</taxon>
        <taxon>Eupulmonata</taxon>
        <taxon>Stylommatophora</taxon>
        <taxon>Helicina</taxon>
        <taxon>Helicoidea</taxon>
        <taxon>Geomitridae</taxon>
        <taxon>Candidula</taxon>
    </lineage>
</organism>
<accession>A0A8S3ZIR1</accession>
<dbReference type="Pfam" id="PF04777">
    <property type="entry name" value="Evr1_Alr"/>
    <property type="match status" value="1"/>
</dbReference>
<dbReference type="GO" id="GO:0006457">
    <property type="term" value="P:protein folding"/>
    <property type="evidence" value="ECO:0007669"/>
    <property type="project" value="TreeGrafter"/>
</dbReference>
<dbReference type="SUPFAM" id="SSF52833">
    <property type="entry name" value="Thioredoxin-like"/>
    <property type="match status" value="1"/>
</dbReference>
<dbReference type="PROSITE" id="PS51324">
    <property type="entry name" value="ERV_ALR"/>
    <property type="match status" value="1"/>
</dbReference>
<dbReference type="FunFam" id="1.20.120.1960:FF:000001">
    <property type="entry name" value="Sulfhydryl oxidase"/>
    <property type="match status" value="1"/>
</dbReference>
<comment type="catalytic activity">
    <reaction evidence="9 10">
        <text>2 R'C(R)SH + O2 = R'C(R)S-S(R)CR' + H2O2</text>
        <dbReference type="Rhea" id="RHEA:17357"/>
        <dbReference type="ChEBI" id="CHEBI:15379"/>
        <dbReference type="ChEBI" id="CHEBI:16240"/>
        <dbReference type="ChEBI" id="CHEBI:16520"/>
        <dbReference type="ChEBI" id="CHEBI:17412"/>
        <dbReference type="EC" id="1.8.3.2"/>
    </reaction>
</comment>
<dbReference type="GO" id="GO:0003756">
    <property type="term" value="F:protein disulfide isomerase activity"/>
    <property type="evidence" value="ECO:0007669"/>
    <property type="project" value="TreeGrafter"/>
</dbReference>
<keyword evidence="5 10" id="KW-0274">FAD</keyword>
<dbReference type="Gene3D" id="3.40.30.10">
    <property type="entry name" value="Glutaredoxin"/>
    <property type="match status" value="2"/>
</dbReference>
<dbReference type="Gene3D" id="1.20.120.310">
    <property type="entry name" value="ERV/ALR sulfhydryl oxidase domain"/>
    <property type="match status" value="1"/>
</dbReference>
<dbReference type="GO" id="GO:0000139">
    <property type="term" value="C:Golgi membrane"/>
    <property type="evidence" value="ECO:0007669"/>
    <property type="project" value="TreeGrafter"/>
</dbReference>
<evidence type="ECO:0000256" key="1">
    <source>
        <dbReference type="ARBA" id="ARBA00001974"/>
    </source>
</evidence>
<dbReference type="Pfam" id="PF00085">
    <property type="entry name" value="Thioredoxin"/>
    <property type="match status" value="1"/>
</dbReference>